<dbReference type="OrthoDB" id="3687641at2759"/>
<dbReference type="Proteomes" id="UP000620124">
    <property type="component" value="Unassembled WGS sequence"/>
</dbReference>
<dbReference type="Pfam" id="PF11807">
    <property type="entry name" value="UstYa"/>
    <property type="match status" value="1"/>
</dbReference>
<keyword evidence="3" id="KW-0472">Membrane</keyword>
<dbReference type="GO" id="GO:0043386">
    <property type="term" value="P:mycotoxin biosynthetic process"/>
    <property type="evidence" value="ECO:0007669"/>
    <property type="project" value="InterPro"/>
</dbReference>
<keyword evidence="4" id="KW-0436">Ligase</keyword>
<comment type="caution">
    <text evidence="4">The sequence shown here is derived from an EMBL/GenBank/DDBJ whole genome shotgun (WGS) entry which is preliminary data.</text>
</comment>
<dbReference type="EMBL" id="JACAZI010000010">
    <property type="protein sequence ID" value="KAF7349885.1"/>
    <property type="molecule type" value="Genomic_DNA"/>
</dbReference>
<dbReference type="PANTHER" id="PTHR33365:SF4">
    <property type="entry name" value="CYCLOCHLOROTINE BIOSYNTHESIS PROTEIN O"/>
    <property type="match status" value="1"/>
</dbReference>
<keyword evidence="5" id="KW-1185">Reference proteome</keyword>
<comment type="pathway">
    <text evidence="1">Mycotoxin biosynthesis.</text>
</comment>
<dbReference type="AlphaFoldDB" id="A0A8H7CTQ2"/>
<keyword evidence="3" id="KW-0812">Transmembrane</keyword>
<organism evidence="4 5">
    <name type="scientific">Mycena venus</name>
    <dbReference type="NCBI Taxonomy" id="2733690"/>
    <lineage>
        <taxon>Eukaryota</taxon>
        <taxon>Fungi</taxon>
        <taxon>Dikarya</taxon>
        <taxon>Basidiomycota</taxon>
        <taxon>Agaricomycotina</taxon>
        <taxon>Agaricomycetes</taxon>
        <taxon>Agaricomycetidae</taxon>
        <taxon>Agaricales</taxon>
        <taxon>Marasmiineae</taxon>
        <taxon>Mycenaceae</taxon>
        <taxon>Mycena</taxon>
    </lineage>
</organism>
<reference evidence="4" key="1">
    <citation type="submission" date="2020-05" db="EMBL/GenBank/DDBJ databases">
        <title>Mycena genomes resolve the evolution of fungal bioluminescence.</title>
        <authorList>
            <person name="Tsai I.J."/>
        </authorList>
    </citation>
    <scope>NUCLEOTIDE SEQUENCE</scope>
    <source>
        <strain evidence="4">CCC161011</strain>
    </source>
</reference>
<protein>
    <submittedName>
        <fullName evidence="4">Threonyl-tRNA synthetase</fullName>
    </submittedName>
</protein>
<accession>A0A8H7CTQ2</accession>
<keyword evidence="4" id="KW-0030">Aminoacyl-tRNA synthetase</keyword>
<dbReference type="InterPro" id="IPR021765">
    <property type="entry name" value="UstYa-like"/>
</dbReference>
<evidence type="ECO:0000313" key="5">
    <source>
        <dbReference type="Proteomes" id="UP000620124"/>
    </source>
</evidence>
<dbReference type="GO" id="GO:0004812">
    <property type="term" value="F:aminoacyl-tRNA ligase activity"/>
    <property type="evidence" value="ECO:0007669"/>
    <property type="project" value="UniProtKB-KW"/>
</dbReference>
<evidence type="ECO:0000256" key="2">
    <source>
        <dbReference type="ARBA" id="ARBA00035112"/>
    </source>
</evidence>
<gene>
    <name evidence="4" type="ORF">MVEN_01289100</name>
</gene>
<proteinExistence type="inferred from homology"/>
<evidence type="ECO:0000256" key="1">
    <source>
        <dbReference type="ARBA" id="ARBA00004685"/>
    </source>
</evidence>
<evidence type="ECO:0000256" key="3">
    <source>
        <dbReference type="SAM" id="Phobius"/>
    </source>
</evidence>
<name>A0A8H7CTQ2_9AGAR</name>
<evidence type="ECO:0000313" key="4">
    <source>
        <dbReference type="EMBL" id="KAF7349885.1"/>
    </source>
</evidence>
<keyword evidence="3" id="KW-1133">Transmembrane helix</keyword>
<feature type="transmembrane region" description="Helical" evidence="3">
    <location>
        <begin position="33"/>
        <end position="61"/>
    </location>
</feature>
<dbReference type="PANTHER" id="PTHR33365">
    <property type="entry name" value="YALI0B05434P"/>
    <property type="match status" value="1"/>
</dbReference>
<comment type="similarity">
    <text evidence="2">Belongs to the ustYa family.</text>
</comment>
<sequence>MSKDQEYQPLISDALEDADVDAPSPQSTPICKFYTWIMHSALAVLVAIETMALVALIAILLRRPSQAACGIPLGSQKVLYSPALSAVEHEVQVYHLGFPGDLSPFQIHSSPELDQMWSDLYNCEILQSWLARDPLQKKTDGVSRITKEEAAHLPNKTHAIPGDPGHYIAELDVFHNLHCLNKVRMALDPDYYPDWRISTSNNYIPTQKNATEHVAHCIDWLRQSITCHADTSVIVWQWDPRANASLVKGNVAHTCRKFDKITEWAKQRVLVNAYDPTVHIEDDIVVPILHQEMS</sequence>